<protein>
    <submittedName>
        <fullName evidence="1">P-loop containing nucleoside triphosphate hydrolase protein</fullName>
    </submittedName>
</protein>
<reference evidence="1" key="1">
    <citation type="submission" date="2021-02" db="EMBL/GenBank/DDBJ databases">
        <authorList>
            <consortium name="DOE Joint Genome Institute"/>
            <person name="Ahrendt S."/>
            <person name="Looney B.P."/>
            <person name="Miyauchi S."/>
            <person name="Morin E."/>
            <person name="Drula E."/>
            <person name="Courty P.E."/>
            <person name="Chicoki N."/>
            <person name="Fauchery L."/>
            <person name="Kohler A."/>
            <person name="Kuo A."/>
            <person name="Labutti K."/>
            <person name="Pangilinan J."/>
            <person name="Lipzen A."/>
            <person name="Riley R."/>
            <person name="Andreopoulos W."/>
            <person name="He G."/>
            <person name="Johnson J."/>
            <person name="Barry K.W."/>
            <person name="Grigoriev I.V."/>
            <person name="Nagy L."/>
            <person name="Hibbett D."/>
            <person name="Henrissat B."/>
            <person name="Matheny P.B."/>
            <person name="Labbe J."/>
            <person name="Martin F."/>
        </authorList>
    </citation>
    <scope>NUCLEOTIDE SEQUENCE</scope>
    <source>
        <strain evidence="1">FP105234-sp</strain>
    </source>
</reference>
<dbReference type="EMBL" id="MU276284">
    <property type="protein sequence ID" value="KAI0039601.1"/>
    <property type="molecule type" value="Genomic_DNA"/>
</dbReference>
<evidence type="ECO:0000313" key="1">
    <source>
        <dbReference type="EMBL" id="KAI0039601.1"/>
    </source>
</evidence>
<dbReference type="Proteomes" id="UP000814033">
    <property type="component" value="Unassembled WGS sequence"/>
</dbReference>
<accession>A0ACB8R7P4</accession>
<reference evidence="1" key="2">
    <citation type="journal article" date="2022" name="New Phytol.">
        <title>Evolutionary transition to the ectomycorrhizal habit in the genomes of a hyperdiverse lineage of mushroom-forming fungi.</title>
        <authorList>
            <person name="Looney B."/>
            <person name="Miyauchi S."/>
            <person name="Morin E."/>
            <person name="Drula E."/>
            <person name="Courty P.E."/>
            <person name="Kohler A."/>
            <person name="Kuo A."/>
            <person name="LaButti K."/>
            <person name="Pangilinan J."/>
            <person name="Lipzen A."/>
            <person name="Riley R."/>
            <person name="Andreopoulos W."/>
            <person name="He G."/>
            <person name="Johnson J."/>
            <person name="Nolan M."/>
            <person name="Tritt A."/>
            <person name="Barry K.W."/>
            <person name="Grigoriev I.V."/>
            <person name="Nagy L.G."/>
            <person name="Hibbett D."/>
            <person name="Henrissat B."/>
            <person name="Matheny P.B."/>
            <person name="Labbe J."/>
            <person name="Martin F.M."/>
        </authorList>
    </citation>
    <scope>NUCLEOTIDE SEQUENCE</scope>
    <source>
        <strain evidence="1">FP105234-sp</strain>
    </source>
</reference>
<organism evidence="1 2">
    <name type="scientific">Auriscalpium vulgare</name>
    <dbReference type="NCBI Taxonomy" id="40419"/>
    <lineage>
        <taxon>Eukaryota</taxon>
        <taxon>Fungi</taxon>
        <taxon>Dikarya</taxon>
        <taxon>Basidiomycota</taxon>
        <taxon>Agaricomycotina</taxon>
        <taxon>Agaricomycetes</taxon>
        <taxon>Russulales</taxon>
        <taxon>Auriscalpiaceae</taxon>
        <taxon>Auriscalpium</taxon>
    </lineage>
</organism>
<keyword evidence="2" id="KW-1185">Reference proteome</keyword>
<sequence length="497" mass="56180">MGLKNFQREDYERIVQREQTPDDERYSTGFIVGSEMGTGKTAVALAVICKGLDPECPRPGQPRATLVLVPGPGVLSNWTREITKFAPGLRVVVYHGAKRGTDVDALKKQDIILATYAQVVGQYKKYLNDEDGVMLNHPFFDFKFHRVILDEAHEIRNPETQRAKACFALCKVHGLCLTGTPAQNSARDFGSYFCFLSVRDHDLGKIDAFNDVIAQPIDDGEHGEALRILTTALSRLMIYRKLRLVAKLEDRYETRIDIEMKPQERAVYNYVLTMPELLGKSSSEEDKCEENNEKEDLAALIPVENGQLSLPDALNDTREVFDMSYLSSKIEKTSEIIQKIRQRPGDQKTIVFAFFKLTLDILESALKKHGIHCVQYTGEMSTNQRDNALIQIRDNPKYTVILMSLLAGAVGINVTSCSNVIIMEPWWNPYVEEQAIARAHRMGQTRGVTVYRLVVLGTIEERIAELQEKKKNTIDRVLNNMPARLSVQELDTLQNGL</sequence>
<comment type="caution">
    <text evidence="1">The sequence shown here is derived from an EMBL/GenBank/DDBJ whole genome shotgun (WGS) entry which is preliminary data.</text>
</comment>
<gene>
    <name evidence="1" type="ORF">FA95DRAFT_1004064</name>
</gene>
<evidence type="ECO:0000313" key="2">
    <source>
        <dbReference type="Proteomes" id="UP000814033"/>
    </source>
</evidence>
<keyword evidence="1" id="KW-0378">Hydrolase</keyword>
<name>A0ACB8R7P4_9AGAM</name>
<proteinExistence type="predicted"/>